<dbReference type="AlphaFoldDB" id="A0A2G1WKW9"/>
<name>A0A2G1WKW9_9EURY</name>
<proteinExistence type="predicted"/>
<comment type="caution">
    <text evidence="2">The sequence shown here is derived from an EMBL/GenBank/DDBJ whole genome shotgun (WGS) entry which is preliminary data.</text>
</comment>
<dbReference type="InterPro" id="IPR006311">
    <property type="entry name" value="TAT_signal"/>
</dbReference>
<dbReference type="Proteomes" id="UP000222824">
    <property type="component" value="Unassembled WGS sequence"/>
</dbReference>
<evidence type="ECO:0000313" key="2">
    <source>
        <dbReference type="EMBL" id="PHQ39641.1"/>
    </source>
</evidence>
<organism evidence="2 3">
    <name type="scientific">Halorubrum persicum</name>
    <dbReference type="NCBI Taxonomy" id="1383844"/>
    <lineage>
        <taxon>Archaea</taxon>
        <taxon>Methanobacteriati</taxon>
        <taxon>Methanobacteriota</taxon>
        <taxon>Stenosarchaea group</taxon>
        <taxon>Halobacteria</taxon>
        <taxon>Halobacteriales</taxon>
        <taxon>Haloferacaceae</taxon>
        <taxon>Halorubrum</taxon>
    </lineage>
</organism>
<feature type="region of interest" description="Disordered" evidence="1">
    <location>
        <begin position="245"/>
        <end position="265"/>
    </location>
</feature>
<dbReference type="RefSeq" id="WP_245851524.1">
    <property type="nucleotide sequence ID" value="NZ_NHOA01000033.1"/>
</dbReference>
<keyword evidence="3" id="KW-1185">Reference proteome</keyword>
<dbReference type="EMBL" id="NHOA01000033">
    <property type="protein sequence ID" value="PHQ39641.1"/>
    <property type="molecule type" value="Genomic_DNA"/>
</dbReference>
<evidence type="ECO:0000313" key="3">
    <source>
        <dbReference type="Proteomes" id="UP000222824"/>
    </source>
</evidence>
<accession>A0A2G1WKW9</accession>
<gene>
    <name evidence="2" type="ORF">DJ69_05220</name>
</gene>
<evidence type="ECO:0008006" key="4">
    <source>
        <dbReference type="Google" id="ProtNLM"/>
    </source>
</evidence>
<feature type="region of interest" description="Disordered" evidence="1">
    <location>
        <begin position="37"/>
        <end position="63"/>
    </location>
</feature>
<reference evidence="2 3" key="1">
    <citation type="journal article" date="2014" name="Front. Microbiol.">
        <title>Population and genomic analysis of the genus Halorubrum.</title>
        <authorList>
            <person name="Fullmer M.S."/>
            <person name="Soucy S.M."/>
            <person name="Swithers K.S."/>
            <person name="Makkay A.M."/>
            <person name="Wheeler R."/>
            <person name="Ventosa A."/>
            <person name="Gogarten J.P."/>
            <person name="Papke R.T."/>
        </authorList>
    </citation>
    <scope>NUCLEOTIDE SEQUENCE [LARGE SCALE GENOMIC DNA]</scope>
    <source>
        <strain evidence="2 3">C49</strain>
    </source>
</reference>
<feature type="region of interest" description="Disordered" evidence="1">
    <location>
        <begin position="1"/>
        <end position="21"/>
    </location>
</feature>
<evidence type="ECO:0000256" key="1">
    <source>
        <dbReference type="SAM" id="MobiDB-lite"/>
    </source>
</evidence>
<feature type="compositionally biased region" description="Gly residues" evidence="1">
    <location>
        <begin position="44"/>
        <end position="58"/>
    </location>
</feature>
<dbReference type="PROSITE" id="PS51318">
    <property type="entry name" value="TAT"/>
    <property type="match status" value="1"/>
</dbReference>
<sequence length="346" mass="36675">MDDDHSTPRANSATDRPRRRFLETAAVTVSALAASGTAAAVPGRGKGGGGGAGSGGFPPSGITAYGDEVDLGAGSVRTFTTETPSGVPKYHGVEFDRSALDGLPDADELAGAPDEYPDKYGPTGEALTVHRKASLEFFVPFPDASNTPFTFLGLNWNPEGHPGGAGAWLTPHFDIHFHTLEPATIDAIEGPALPPYDEVVERDEKGRPTAIETALDRSQIPSGYQRSPPVAAGERYITDMGEHAAPADAPELPDGPGEPGDPSAFSNTLIQGFVDVGDGDDPRLAFVEPMITREFFRNHSGTERYDVPQPETYPYDGPQYHPTGYSVRDVPSRDAIVVAVQDFDAV</sequence>
<protein>
    <recommendedName>
        <fullName evidence="4">DUF5602 domain-containing protein</fullName>
    </recommendedName>
</protein>